<gene>
    <name evidence="2" type="ORF">K469DRAFT_512625</name>
</gene>
<dbReference type="EMBL" id="ML994636">
    <property type="protein sequence ID" value="KAF2184912.1"/>
    <property type="molecule type" value="Genomic_DNA"/>
</dbReference>
<sequence>MANQLLAARSDSKVGIKWPENFIRRTPEVKTEKYGITEEDIYNFDETGFQMGVISGGKVVTGSDRRNRRKAVQPGNREWVTVIQGINAQGWAIPPFIIFAGTYHLSAWYEGNDIPSDWPISLSDNGWTTNELGIRWLQHFDKHTKHRTVGVHRLLIIDGHESHDSLEFQQLCKEKQIITLCMPSHSSHLLQPLDVGCFSPLKDAYGRQVEDLIRNHIYHVTKLEFLPAFKAAYQDTIIESNIRAGF</sequence>
<dbReference type="Pfam" id="PF03184">
    <property type="entry name" value="DDE_1"/>
    <property type="match status" value="1"/>
</dbReference>
<dbReference type="InterPro" id="IPR004875">
    <property type="entry name" value="DDE_SF_endonuclease_dom"/>
</dbReference>
<proteinExistence type="predicted"/>
<dbReference type="PANTHER" id="PTHR19303">
    <property type="entry name" value="TRANSPOSON"/>
    <property type="match status" value="1"/>
</dbReference>
<feature type="non-terminal residue" evidence="2">
    <location>
        <position position="246"/>
    </location>
</feature>
<dbReference type="OrthoDB" id="5425161at2759"/>
<dbReference type="Gene3D" id="3.30.420.10">
    <property type="entry name" value="Ribonuclease H-like superfamily/Ribonuclease H"/>
    <property type="match status" value="1"/>
</dbReference>
<keyword evidence="3" id="KW-1185">Reference proteome</keyword>
<evidence type="ECO:0000313" key="2">
    <source>
        <dbReference type="EMBL" id="KAF2184912.1"/>
    </source>
</evidence>
<protein>
    <submittedName>
        <fullName evidence="2">CENP-B protein</fullName>
    </submittedName>
</protein>
<dbReference type="InterPro" id="IPR036397">
    <property type="entry name" value="RNaseH_sf"/>
</dbReference>
<feature type="domain" description="DDE-1" evidence="1">
    <location>
        <begin position="77"/>
        <end position="246"/>
    </location>
</feature>
<evidence type="ECO:0000313" key="3">
    <source>
        <dbReference type="Proteomes" id="UP000800200"/>
    </source>
</evidence>
<dbReference type="Proteomes" id="UP000800200">
    <property type="component" value="Unassembled WGS sequence"/>
</dbReference>
<reference evidence="2" key="1">
    <citation type="journal article" date="2020" name="Stud. Mycol.">
        <title>101 Dothideomycetes genomes: a test case for predicting lifestyles and emergence of pathogens.</title>
        <authorList>
            <person name="Haridas S."/>
            <person name="Albert R."/>
            <person name="Binder M."/>
            <person name="Bloem J."/>
            <person name="Labutti K."/>
            <person name="Salamov A."/>
            <person name="Andreopoulos B."/>
            <person name="Baker S."/>
            <person name="Barry K."/>
            <person name="Bills G."/>
            <person name="Bluhm B."/>
            <person name="Cannon C."/>
            <person name="Castanera R."/>
            <person name="Culley D."/>
            <person name="Daum C."/>
            <person name="Ezra D."/>
            <person name="Gonzalez J."/>
            <person name="Henrissat B."/>
            <person name="Kuo A."/>
            <person name="Liang C."/>
            <person name="Lipzen A."/>
            <person name="Lutzoni F."/>
            <person name="Magnuson J."/>
            <person name="Mondo S."/>
            <person name="Nolan M."/>
            <person name="Ohm R."/>
            <person name="Pangilinan J."/>
            <person name="Park H.-J."/>
            <person name="Ramirez L."/>
            <person name="Alfaro M."/>
            <person name="Sun H."/>
            <person name="Tritt A."/>
            <person name="Yoshinaga Y."/>
            <person name="Zwiers L.-H."/>
            <person name="Turgeon B."/>
            <person name="Goodwin S."/>
            <person name="Spatafora J."/>
            <person name="Crous P."/>
            <person name="Grigoriev I."/>
        </authorList>
    </citation>
    <scope>NUCLEOTIDE SEQUENCE</scope>
    <source>
        <strain evidence="2">CBS 207.26</strain>
    </source>
</reference>
<evidence type="ECO:0000259" key="1">
    <source>
        <dbReference type="Pfam" id="PF03184"/>
    </source>
</evidence>
<dbReference type="GO" id="GO:0005634">
    <property type="term" value="C:nucleus"/>
    <property type="evidence" value="ECO:0007669"/>
    <property type="project" value="TreeGrafter"/>
</dbReference>
<dbReference type="GO" id="GO:0003677">
    <property type="term" value="F:DNA binding"/>
    <property type="evidence" value="ECO:0007669"/>
    <property type="project" value="TreeGrafter"/>
</dbReference>
<organism evidence="2 3">
    <name type="scientific">Zopfia rhizophila CBS 207.26</name>
    <dbReference type="NCBI Taxonomy" id="1314779"/>
    <lineage>
        <taxon>Eukaryota</taxon>
        <taxon>Fungi</taxon>
        <taxon>Dikarya</taxon>
        <taxon>Ascomycota</taxon>
        <taxon>Pezizomycotina</taxon>
        <taxon>Dothideomycetes</taxon>
        <taxon>Dothideomycetes incertae sedis</taxon>
        <taxon>Zopfiaceae</taxon>
        <taxon>Zopfia</taxon>
    </lineage>
</organism>
<dbReference type="AlphaFoldDB" id="A0A6A6E2G9"/>
<name>A0A6A6E2G9_9PEZI</name>
<dbReference type="InterPro" id="IPR050863">
    <property type="entry name" value="CenT-Element_Derived"/>
</dbReference>
<accession>A0A6A6E2G9</accession>
<dbReference type="PANTHER" id="PTHR19303:SF74">
    <property type="entry name" value="POGO TRANSPOSABLE ELEMENT WITH KRAB DOMAIN"/>
    <property type="match status" value="1"/>
</dbReference>